<evidence type="ECO:0000313" key="2">
    <source>
        <dbReference type="Proteomes" id="UP000789920"/>
    </source>
</evidence>
<accession>A0ACA9S7I5</accession>
<feature type="non-terminal residue" evidence="1">
    <location>
        <position position="46"/>
    </location>
</feature>
<dbReference type="Proteomes" id="UP000789920">
    <property type="component" value="Unassembled WGS sequence"/>
</dbReference>
<reference evidence="1" key="1">
    <citation type="submission" date="2021-06" db="EMBL/GenBank/DDBJ databases">
        <authorList>
            <person name="Kallberg Y."/>
            <person name="Tangrot J."/>
            <person name="Rosling A."/>
        </authorList>
    </citation>
    <scope>NUCLEOTIDE SEQUENCE</scope>
    <source>
        <strain evidence="1">MA461A</strain>
    </source>
</reference>
<organism evidence="1 2">
    <name type="scientific">Racocetra persica</name>
    <dbReference type="NCBI Taxonomy" id="160502"/>
    <lineage>
        <taxon>Eukaryota</taxon>
        <taxon>Fungi</taxon>
        <taxon>Fungi incertae sedis</taxon>
        <taxon>Mucoromycota</taxon>
        <taxon>Glomeromycotina</taxon>
        <taxon>Glomeromycetes</taxon>
        <taxon>Diversisporales</taxon>
        <taxon>Gigasporaceae</taxon>
        <taxon>Racocetra</taxon>
    </lineage>
</organism>
<comment type="caution">
    <text evidence="1">The sequence shown here is derived from an EMBL/GenBank/DDBJ whole genome shotgun (WGS) entry which is preliminary data.</text>
</comment>
<gene>
    <name evidence="1" type="ORF">RPERSI_LOCUS27906</name>
</gene>
<proteinExistence type="predicted"/>
<name>A0ACA9S7I5_9GLOM</name>
<evidence type="ECO:0000313" key="1">
    <source>
        <dbReference type="EMBL" id="CAG8830760.1"/>
    </source>
</evidence>
<protein>
    <submittedName>
        <fullName evidence="1">33786_t:CDS:1</fullName>
    </submittedName>
</protein>
<sequence length="46" mass="5411">KWYKILDNSSTKDKKKLTILKVFQYANTIIPTLSIKLPIFLKDKLT</sequence>
<keyword evidence="2" id="KW-1185">Reference proteome</keyword>
<dbReference type="EMBL" id="CAJVQC010099841">
    <property type="protein sequence ID" value="CAG8830760.1"/>
    <property type="molecule type" value="Genomic_DNA"/>
</dbReference>
<feature type="non-terminal residue" evidence="1">
    <location>
        <position position="1"/>
    </location>
</feature>